<evidence type="ECO:0000313" key="5">
    <source>
        <dbReference type="Proteomes" id="UP001331761"/>
    </source>
</evidence>
<dbReference type="Pfam" id="PF00167">
    <property type="entry name" value="FGF"/>
    <property type="match status" value="1"/>
</dbReference>
<dbReference type="InterPro" id="IPR002209">
    <property type="entry name" value="Fibroblast_GF_fam"/>
</dbReference>
<dbReference type="Gene3D" id="2.80.10.50">
    <property type="match status" value="1"/>
</dbReference>
<accession>A0AAN8FU88</accession>
<dbReference type="SMART" id="SM00442">
    <property type="entry name" value="FGF"/>
    <property type="match status" value="1"/>
</dbReference>
<gene>
    <name evidence="4" type="ORF">GCK32_015814</name>
</gene>
<comment type="similarity">
    <text evidence="1">Belongs to the heparin-binding growth factors family.</text>
</comment>
<comment type="caution">
    <text evidence="4">The sequence shown here is derived from an EMBL/GenBank/DDBJ whole genome shotgun (WGS) entry which is preliminary data.</text>
</comment>
<feature type="signal peptide" evidence="3">
    <location>
        <begin position="1"/>
        <end position="26"/>
    </location>
</feature>
<evidence type="ECO:0000256" key="2">
    <source>
        <dbReference type="SAM" id="MobiDB-lite"/>
    </source>
</evidence>
<name>A0AAN8FU88_TRICO</name>
<organism evidence="4 5">
    <name type="scientific">Trichostrongylus colubriformis</name>
    <name type="common">Black scour worm</name>
    <dbReference type="NCBI Taxonomy" id="6319"/>
    <lineage>
        <taxon>Eukaryota</taxon>
        <taxon>Metazoa</taxon>
        <taxon>Ecdysozoa</taxon>
        <taxon>Nematoda</taxon>
        <taxon>Chromadorea</taxon>
        <taxon>Rhabditida</taxon>
        <taxon>Rhabditina</taxon>
        <taxon>Rhabditomorpha</taxon>
        <taxon>Strongyloidea</taxon>
        <taxon>Trichostrongylidae</taxon>
        <taxon>Trichostrongylus</taxon>
    </lineage>
</organism>
<protein>
    <submittedName>
        <fullName evidence="4">Fibroblast growth factor</fullName>
    </submittedName>
</protein>
<dbReference type="InterPro" id="IPR008996">
    <property type="entry name" value="IL1/FGF"/>
</dbReference>
<feature type="chain" id="PRO_5042911267" evidence="3">
    <location>
        <begin position="27"/>
        <end position="222"/>
    </location>
</feature>
<evidence type="ECO:0000256" key="3">
    <source>
        <dbReference type="SAM" id="SignalP"/>
    </source>
</evidence>
<proteinExistence type="inferred from homology"/>
<reference evidence="4 5" key="1">
    <citation type="submission" date="2019-10" db="EMBL/GenBank/DDBJ databases">
        <title>Assembly and Annotation for the nematode Trichostrongylus colubriformis.</title>
        <authorList>
            <person name="Martin J."/>
        </authorList>
    </citation>
    <scope>NUCLEOTIDE SEQUENCE [LARGE SCALE GENOMIC DNA]</scope>
    <source>
        <strain evidence="4">G859</strain>
        <tissue evidence="4">Whole worm</tissue>
    </source>
</reference>
<evidence type="ECO:0000256" key="1">
    <source>
        <dbReference type="ARBA" id="ARBA00007936"/>
    </source>
</evidence>
<dbReference type="CDD" id="cd23307">
    <property type="entry name" value="beta-trefoil_FGF8-like"/>
    <property type="match status" value="1"/>
</dbReference>
<sequence>MNFCLRTTSRLKVACMLLAIVTNANCLTIRGGETRWQLFNQCSKAMLQTYLGHINSRGDSSRLCLTDFNVKVNRLGMFQLQHAQSRKYVCFNRRKRITVRIEGDSLRCFFIERINELGYTEIESAWEPGQFLGFNSRGRFQDPSTYRTKPKCFSWIKLQRFVPNSEIHRCQRVHKKKTNRTLPVHHEHVLRNLMRSSLLQKIRATPDGPYRPPNVTFQESDA</sequence>
<evidence type="ECO:0000313" key="4">
    <source>
        <dbReference type="EMBL" id="KAK5981680.1"/>
    </source>
</evidence>
<dbReference type="EMBL" id="WIXE01006014">
    <property type="protein sequence ID" value="KAK5981680.1"/>
    <property type="molecule type" value="Genomic_DNA"/>
</dbReference>
<dbReference type="GO" id="GO:0008083">
    <property type="term" value="F:growth factor activity"/>
    <property type="evidence" value="ECO:0007669"/>
    <property type="project" value="InterPro"/>
</dbReference>
<keyword evidence="5" id="KW-1185">Reference proteome</keyword>
<keyword evidence="3" id="KW-0732">Signal</keyword>
<dbReference type="AlphaFoldDB" id="A0AAN8FU88"/>
<dbReference type="Proteomes" id="UP001331761">
    <property type="component" value="Unassembled WGS sequence"/>
</dbReference>
<feature type="region of interest" description="Disordered" evidence="2">
    <location>
        <begin position="203"/>
        <end position="222"/>
    </location>
</feature>
<dbReference type="SUPFAM" id="SSF50353">
    <property type="entry name" value="Cytokine"/>
    <property type="match status" value="1"/>
</dbReference>